<sequence length="2390" mass="246241">MNKIFKVIYSKTKHCYVVVSELTKSHCKSTQCNTAKSKTALTAAVLLALGAFSFVGMPVVQAADGTESLRNNDFVGANDQYWYYDEKKGEWTTYQYKLTSAFNNRARGDLPNYQGGGAKFPGAVTAGLYAQAGQQTVTIGDRNAGQSKGSVFIGEHSGYNNGDNAPAGMKNNYVTSVGFQSDATGWGSIAIGSNAKAENSKMESQVVKEVGKANTSGTVSDDTYGIEENPTIQGASVALGYNAHSKDGNIAIGSYSDATSTDKNDSYVSVGNANLKRRITNVADGASASDVATVGQLQALSDKVGVYDAGFGIKIASDKDNKTNTISLNRNLGTNYTDKAHHGDEKVTVAVDDTGLVLGGYAEDEKGNKKNPAVTYGATGDDSVTVGGMNSLASGKGSVVTGGVENIASGATAVAIGGNNNDAIGTRSAVLGGLDNTAFGNNSMVSGGSYNVAGGIQSAVLGGFSNYALGTGTTSIGGYGKDYETGYDSSVNGDYSVGVAGGSTGKDAKYALAAGHQAVVTKENGTAIGYQATTDEAKTIAFGHDAGDVSGYTIEWNKLPENQVNADGTTNDYTKAPKSVTPTTYKDAYYNRLVKVADGVNDHDVVVMEQLTKATNDLTKDLSVNAGWGINVADEKDTTGKVTKNVISLNRNLGTNYGNPWKGEGKVTFEAGGENSMILGGAASILFNNEEDNVKAGAYGKDSVLVGGFNNLIDTVANDVTQTGEDAVIVGGDTNTVTGLRSVIVGGSQNKVSGGHSIVIGGASNETDGGGAGVFGGQLNKAAGEYSSVLGGDHNEADGDWSSAIGGTTNIASGRYATVLGGVSNDAKGNESVVVGGGQNVAIGEDSTVNGGADNTSYGSSSYAAGGMKNMAFGNASVALGGKDSSVNGKASTGIAGGSTGENAIFTLAAGYQSVVADSGVEWRPITQDEADKINQGINSWPGYSGVMDYGEDYSVKVLDRISTAVGYQSTADAPGVIAFGHDKGDVASVAKKWKQKATEKDGKYYDANDKEISYEDYYKLANADGTWNDYTQDPIGTENITYQSAYYNRLVKAADGIDAHDAVVMEQLKPYTKSDASNIGANLKTYTVGDDGETITETDATEDQKKANKVAWGKALGADTFSEGTPEKATDASTSDQLVTGKTLYNYDAPVAETGKTLNYVSANNTTGQNLSALDAQVKANADKGLKFAANSGAEYTAKLGSTVKIQGTAKKENHEYTADNLTTEIDENGNITILMDKDMSVEKLAVNGKDGKDGAPGTPGSIGINGRDGQSGVGIDGKDGISIKGKDGKDGVTMKAVDGKDGTEGHIGLTGPAGTNGIKGADGQPGTSIDITVKNGYDGKAGTDGKDGVKGEKGVDGTSLTRIVYKDGAGEHQVATMEDGLKFKGDDGTEIAKKLNNTLDIIGGADSNNLTEGNIGVNSTDKGQLKVQLAKDLTGITSISNQKTEGGKTTGAKITLGTDGNVDVNGGKITKVGSGIEKDATGNITEASKTNAANIGDVQTIAESTATSLTGKGLKFAANSGAEYTAKLGSKVTIQGTAKKEGHEYTADNLTTEIDGNGNITILMDKDMSVEKLAVNGKDGKDGAPGSIGINGRDGKSGIGIDGKDGISIKGRDGKDGVTMKAVDGENGTEGHISLTGPAGTNGIKGADGQPGTSIDITVKNGYDGKAGTDGKDGVKGEKGVDGTSLTRIVYTDGAGEHQVATMEDGLKFKGDDTTVINKKLNSTLDIIGGAKGDLTEGNIGVNNDSGKLKVQLAKDLTGITSISNQKTTKVDGKDVTTGAKITLGADGTTTISGGDVNVSGNKITHVGSGIETDANGKYTVTDQNKGNAANIGDVQNMVNDAKTELISGDNGLNNKANIDASNIGANLKDEDGKTPASDAKKTANENAWGKAIGTGEIEANNGQLVTGNTVYNEVRPKEDGNYVKTNQTTGANLSALDSKIGKLDDDGNYIKKDDSISKNLSTLDAQVKTNADNIANNTKSIQNITNSVKNLSDNAVQYDKDSNKTKVTLGGEGGTTITNVKDGALSEKSSDAVNGKQLYNEQKAREAADKDITEKVTNNTNEITKIKNGDFTDASKTAIHNIAKDAVKVVDGKNTTVTKVDGTDTTPTTYAVNVEGTGKVASGDTGLISGDTLYKEVHVDSDGSYIKSNNTVGQNLSALDSGLKTTSDLIHTNAKGDTIQIGGNSTATKIDVSGKDKDGNTTGRVITGVMTDGKDLTSAANVGYVNGITSANTQQIYRDMNNAYSRLDTNINRAAAGSNALAALHPLDFDPADKASFAVGYGHYHNANAAAVGAFYQPNANTMVNMGISIGNGDPGFNAGVSFKIGKGSAYNGVSKAEMAQTIHDQAEEISAIKANDAAKDKRIDALEKENQEMKKQIQEILSRLNG</sequence>
<feature type="domain" description="Trimeric autotransporter adhesin YadA-like stalk" evidence="15">
    <location>
        <begin position="278"/>
        <end position="306"/>
    </location>
</feature>
<evidence type="ECO:0000256" key="8">
    <source>
        <dbReference type="ARBA" id="ARBA00022927"/>
    </source>
</evidence>
<evidence type="ECO:0000256" key="10">
    <source>
        <dbReference type="ARBA" id="ARBA00023237"/>
    </source>
</evidence>
<dbReference type="Proteomes" id="UP000591071">
    <property type="component" value="Unassembled WGS sequence"/>
</dbReference>
<keyword evidence="4" id="KW-0813">Transport</keyword>
<evidence type="ECO:0000256" key="5">
    <source>
        <dbReference type="ARBA" id="ARBA00022452"/>
    </source>
</evidence>
<evidence type="ECO:0000256" key="9">
    <source>
        <dbReference type="ARBA" id="ARBA00023136"/>
    </source>
</evidence>
<dbReference type="GO" id="GO:0009279">
    <property type="term" value="C:cell outer membrane"/>
    <property type="evidence" value="ECO:0007669"/>
    <property type="project" value="UniProtKB-SubCell"/>
</dbReference>
<proteinExistence type="inferred from homology"/>
<dbReference type="Gene3D" id="3.30.1300.30">
    <property type="entry name" value="GSPII I/J protein-like"/>
    <property type="match status" value="1"/>
</dbReference>
<dbReference type="InterPro" id="IPR005594">
    <property type="entry name" value="YadA_C"/>
</dbReference>
<dbReference type="InterPro" id="IPR045584">
    <property type="entry name" value="Pilin-like"/>
</dbReference>
<comment type="similarity">
    <text evidence="3">Belongs to the autotransporter-2 (AT-2) (TC 1.B.40) family.</text>
</comment>
<dbReference type="Gene3D" id="2.150.10.10">
    <property type="entry name" value="Serralysin-like metalloprotease, C-terminal"/>
    <property type="match status" value="5"/>
</dbReference>
<keyword evidence="7" id="KW-0732">Signal</keyword>
<evidence type="ECO:0000313" key="17">
    <source>
        <dbReference type="EMBL" id="NME29423.1"/>
    </source>
</evidence>
<feature type="domain" description="Trimeric autotransporter adhesin YadA-like stalk" evidence="15">
    <location>
        <begin position="594"/>
        <end position="632"/>
    </location>
</feature>
<evidence type="ECO:0000256" key="2">
    <source>
        <dbReference type="ARBA" id="ARBA00004442"/>
    </source>
</evidence>
<accession>A0A848C4H8</accession>
<dbReference type="EMBL" id="JABAFG010000034">
    <property type="protein sequence ID" value="NME29423.1"/>
    <property type="molecule type" value="Genomic_DNA"/>
</dbReference>
<name>A0A848C4H8_9FIRM</name>
<dbReference type="SUPFAM" id="SSF69349">
    <property type="entry name" value="Phage fibre proteins"/>
    <property type="match status" value="1"/>
</dbReference>
<evidence type="ECO:0000313" key="18">
    <source>
        <dbReference type="Proteomes" id="UP000591071"/>
    </source>
</evidence>
<dbReference type="InterPro" id="IPR011049">
    <property type="entry name" value="Serralysin-like_metalloprot_C"/>
</dbReference>
<keyword evidence="8" id="KW-0653">Protein transport</keyword>
<gene>
    <name evidence="17" type="ORF">HF872_12490</name>
</gene>
<keyword evidence="6 13" id="KW-0812">Transmembrane</keyword>
<dbReference type="Pfam" id="PF13018">
    <property type="entry name" value="ESPR"/>
    <property type="match status" value="1"/>
</dbReference>
<keyword evidence="13" id="KW-1133">Transmembrane helix</keyword>
<dbReference type="Pfam" id="PF05662">
    <property type="entry name" value="YadA_stalk"/>
    <property type="match status" value="3"/>
</dbReference>
<feature type="compositionally biased region" description="Basic and acidic residues" evidence="12">
    <location>
        <begin position="1278"/>
        <end position="1306"/>
    </location>
</feature>
<dbReference type="InterPro" id="IPR008635">
    <property type="entry name" value="Coiled_stalk_dom"/>
</dbReference>
<keyword evidence="11" id="KW-0175">Coiled coil</keyword>
<evidence type="ECO:0000256" key="4">
    <source>
        <dbReference type="ARBA" id="ARBA00022448"/>
    </source>
</evidence>
<reference evidence="17 18" key="1">
    <citation type="submission" date="2020-04" db="EMBL/GenBank/DDBJ databases">
        <authorList>
            <person name="Hitch T.C.A."/>
            <person name="Wylensek D."/>
            <person name="Clavel T."/>
        </authorList>
    </citation>
    <scope>NUCLEOTIDE SEQUENCE [LARGE SCALE GENOMIC DNA]</scope>
    <source>
        <strain evidence="17 18">Oil-RF-744-FAT-WT-6-1</strain>
    </source>
</reference>
<feature type="domain" description="Trimeric autotransporter adhesin YadA-like C-terminal membrane anchor" evidence="14">
    <location>
        <begin position="2273"/>
        <end position="2326"/>
    </location>
</feature>
<dbReference type="RefSeq" id="WP_170088117.1">
    <property type="nucleotide sequence ID" value="NZ_JABAFG010000034.1"/>
</dbReference>
<evidence type="ECO:0000259" key="16">
    <source>
        <dbReference type="Pfam" id="PF13018"/>
    </source>
</evidence>
<dbReference type="GO" id="GO:0009986">
    <property type="term" value="C:cell surface"/>
    <property type="evidence" value="ECO:0007669"/>
    <property type="project" value="UniProtKB-SubCell"/>
</dbReference>
<evidence type="ECO:0000259" key="14">
    <source>
        <dbReference type="Pfam" id="PF03895"/>
    </source>
</evidence>
<keyword evidence="9 13" id="KW-0472">Membrane</keyword>
<evidence type="ECO:0000256" key="6">
    <source>
        <dbReference type="ARBA" id="ARBA00022692"/>
    </source>
</evidence>
<evidence type="ECO:0000256" key="7">
    <source>
        <dbReference type="ARBA" id="ARBA00022729"/>
    </source>
</evidence>
<dbReference type="SUPFAM" id="SSF54523">
    <property type="entry name" value="Pili subunits"/>
    <property type="match status" value="1"/>
</dbReference>
<evidence type="ECO:0000256" key="12">
    <source>
        <dbReference type="SAM" id="MobiDB-lite"/>
    </source>
</evidence>
<feature type="domain" description="Trimeric autotransporter adhesin YadA-like stalk" evidence="15">
    <location>
        <begin position="2020"/>
        <end position="2057"/>
    </location>
</feature>
<evidence type="ECO:0000256" key="11">
    <source>
        <dbReference type="SAM" id="Coils"/>
    </source>
</evidence>
<feature type="coiled-coil region" evidence="11">
    <location>
        <begin position="2360"/>
        <end position="2387"/>
    </location>
</feature>
<evidence type="ECO:0000256" key="13">
    <source>
        <dbReference type="SAM" id="Phobius"/>
    </source>
</evidence>
<dbReference type="GO" id="GO:0015031">
    <property type="term" value="P:protein transport"/>
    <property type="evidence" value="ECO:0007669"/>
    <property type="project" value="UniProtKB-KW"/>
</dbReference>
<evidence type="ECO:0000256" key="1">
    <source>
        <dbReference type="ARBA" id="ARBA00004241"/>
    </source>
</evidence>
<evidence type="ECO:0000256" key="3">
    <source>
        <dbReference type="ARBA" id="ARBA00005848"/>
    </source>
</evidence>
<keyword evidence="10" id="KW-0998">Cell outer membrane</keyword>
<dbReference type="PANTHER" id="PTHR24637">
    <property type="entry name" value="COLLAGEN"/>
    <property type="match status" value="1"/>
</dbReference>
<feature type="domain" description="ESPR" evidence="16">
    <location>
        <begin position="1"/>
        <end position="48"/>
    </location>
</feature>
<dbReference type="SUPFAM" id="SSF101967">
    <property type="entry name" value="Adhesin YadA, collagen-binding domain"/>
    <property type="match status" value="1"/>
</dbReference>
<feature type="region of interest" description="Disordered" evidence="12">
    <location>
        <begin position="1627"/>
        <end position="1652"/>
    </location>
</feature>
<keyword evidence="5" id="KW-1134">Transmembrane beta strand</keyword>
<organism evidence="17 18">
    <name type="scientific">Megasphaera hexanoica</name>
    <dbReference type="NCBI Taxonomy" id="1675036"/>
    <lineage>
        <taxon>Bacteria</taxon>
        <taxon>Bacillati</taxon>
        <taxon>Bacillota</taxon>
        <taxon>Negativicutes</taxon>
        <taxon>Veillonellales</taxon>
        <taxon>Veillonellaceae</taxon>
        <taxon>Megasphaera</taxon>
    </lineage>
</organism>
<dbReference type="InterPro" id="IPR024973">
    <property type="entry name" value="ESPR"/>
</dbReference>
<comment type="subcellular location">
    <subcellularLocation>
        <location evidence="2">Cell outer membrane</location>
    </subcellularLocation>
    <subcellularLocation>
        <location evidence="1">Cell surface</location>
    </subcellularLocation>
</comment>
<evidence type="ECO:0000259" key="15">
    <source>
        <dbReference type="Pfam" id="PF05662"/>
    </source>
</evidence>
<feature type="region of interest" description="Disordered" evidence="12">
    <location>
        <begin position="1249"/>
        <end position="1326"/>
    </location>
</feature>
<protein>
    <submittedName>
        <fullName evidence="17">Uncharacterized protein</fullName>
    </submittedName>
</protein>
<comment type="caution">
    <text evidence="17">The sequence shown here is derived from an EMBL/GenBank/DDBJ whole genome shotgun (WGS) entry which is preliminary data.</text>
</comment>
<dbReference type="Pfam" id="PF03895">
    <property type="entry name" value="YadA_anchor"/>
    <property type="match status" value="1"/>
</dbReference>
<feature type="transmembrane region" description="Helical" evidence="13">
    <location>
        <begin position="40"/>
        <end position="60"/>
    </location>
</feature>